<sequence>MIPLPRRAFGPLLAFVAFWSALDGGLAWAAAGDAAAGKALATRWCASCHVVSADQSAAQSDAPSFRAIIRRTVDPSAEWIAFRLLAPHPLMPEVSLTQAQAADLSAYLQSLERNAD</sequence>
<evidence type="ECO:0000313" key="7">
    <source>
        <dbReference type="EMBL" id="MDQ0503944.1"/>
    </source>
</evidence>
<evidence type="ECO:0000256" key="2">
    <source>
        <dbReference type="ARBA" id="ARBA00022723"/>
    </source>
</evidence>
<evidence type="ECO:0000256" key="5">
    <source>
        <dbReference type="SAM" id="SignalP"/>
    </source>
</evidence>
<keyword evidence="5" id="KW-0732">Signal</keyword>
<keyword evidence="8" id="KW-1185">Reference proteome</keyword>
<protein>
    <submittedName>
        <fullName evidence="7">Mono/diheme cytochrome c family protein</fullName>
    </submittedName>
</protein>
<dbReference type="InterPro" id="IPR036909">
    <property type="entry name" value="Cyt_c-like_dom_sf"/>
</dbReference>
<dbReference type="InterPro" id="IPR009056">
    <property type="entry name" value="Cyt_c-like_dom"/>
</dbReference>
<dbReference type="Pfam" id="PF00034">
    <property type="entry name" value="Cytochrom_C"/>
    <property type="match status" value="1"/>
</dbReference>
<keyword evidence="2 4" id="KW-0479">Metal-binding</keyword>
<dbReference type="RefSeq" id="WP_237346923.1">
    <property type="nucleotide sequence ID" value="NZ_JABWGX010000025.1"/>
</dbReference>
<dbReference type="Gene3D" id="1.10.760.10">
    <property type="entry name" value="Cytochrome c-like domain"/>
    <property type="match status" value="1"/>
</dbReference>
<proteinExistence type="predicted"/>
<dbReference type="Proteomes" id="UP001241747">
    <property type="component" value="Unassembled WGS sequence"/>
</dbReference>
<evidence type="ECO:0000259" key="6">
    <source>
        <dbReference type="PROSITE" id="PS51007"/>
    </source>
</evidence>
<keyword evidence="3 4" id="KW-0408">Iron</keyword>
<keyword evidence="1 4" id="KW-0349">Heme</keyword>
<evidence type="ECO:0000256" key="1">
    <source>
        <dbReference type="ARBA" id="ARBA00022617"/>
    </source>
</evidence>
<accession>A0ABU0L9X8</accession>
<dbReference type="SUPFAM" id="SSF46626">
    <property type="entry name" value="Cytochrome c"/>
    <property type="match status" value="1"/>
</dbReference>
<comment type="caution">
    <text evidence="7">The sequence shown here is derived from an EMBL/GenBank/DDBJ whole genome shotgun (WGS) entry which is preliminary data.</text>
</comment>
<organism evidence="7 8">
    <name type="scientific">Xanthobacter agilis</name>
    <dbReference type="NCBI Taxonomy" id="47492"/>
    <lineage>
        <taxon>Bacteria</taxon>
        <taxon>Pseudomonadati</taxon>
        <taxon>Pseudomonadota</taxon>
        <taxon>Alphaproteobacteria</taxon>
        <taxon>Hyphomicrobiales</taxon>
        <taxon>Xanthobacteraceae</taxon>
        <taxon>Xanthobacter</taxon>
    </lineage>
</organism>
<dbReference type="PROSITE" id="PS51007">
    <property type="entry name" value="CYTC"/>
    <property type="match status" value="1"/>
</dbReference>
<evidence type="ECO:0000256" key="3">
    <source>
        <dbReference type="ARBA" id="ARBA00023004"/>
    </source>
</evidence>
<name>A0ABU0L9X8_XANAG</name>
<gene>
    <name evidence="7" type="ORF">QOZ94_000718</name>
</gene>
<feature type="chain" id="PRO_5045765728" evidence="5">
    <location>
        <begin position="30"/>
        <end position="116"/>
    </location>
</feature>
<reference evidence="7 8" key="1">
    <citation type="submission" date="2023-07" db="EMBL/GenBank/DDBJ databases">
        <title>Genomic Encyclopedia of Type Strains, Phase IV (KMG-IV): sequencing the most valuable type-strain genomes for metagenomic binning, comparative biology and taxonomic classification.</title>
        <authorList>
            <person name="Goeker M."/>
        </authorList>
    </citation>
    <scope>NUCLEOTIDE SEQUENCE [LARGE SCALE GENOMIC DNA]</scope>
    <source>
        <strain evidence="7 8">DSM 3770</strain>
    </source>
</reference>
<feature type="domain" description="Cytochrome c" evidence="6">
    <location>
        <begin position="32"/>
        <end position="112"/>
    </location>
</feature>
<evidence type="ECO:0000256" key="4">
    <source>
        <dbReference type="PROSITE-ProRule" id="PRU00433"/>
    </source>
</evidence>
<dbReference type="EMBL" id="JAUSVY010000002">
    <property type="protein sequence ID" value="MDQ0503944.1"/>
    <property type="molecule type" value="Genomic_DNA"/>
</dbReference>
<feature type="signal peptide" evidence="5">
    <location>
        <begin position="1"/>
        <end position="29"/>
    </location>
</feature>
<evidence type="ECO:0000313" key="8">
    <source>
        <dbReference type="Proteomes" id="UP001241747"/>
    </source>
</evidence>